<proteinExistence type="predicted"/>
<organism evidence="2 3">
    <name type="scientific">Pseudophaeobacter arcticus</name>
    <dbReference type="NCBI Taxonomy" id="385492"/>
    <lineage>
        <taxon>Bacteria</taxon>
        <taxon>Pseudomonadati</taxon>
        <taxon>Pseudomonadota</taxon>
        <taxon>Alphaproteobacteria</taxon>
        <taxon>Rhodobacterales</taxon>
        <taxon>Paracoccaceae</taxon>
        <taxon>Pseudophaeobacter</taxon>
    </lineage>
</organism>
<feature type="compositionally biased region" description="Polar residues" evidence="1">
    <location>
        <begin position="11"/>
        <end position="27"/>
    </location>
</feature>
<evidence type="ECO:0008006" key="4">
    <source>
        <dbReference type="Google" id="ProtNLM"/>
    </source>
</evidence>
<gene>
    <name evidence="2" type="ORF">NBRC116598_05350</name>
</gene>
<evidence type="ECO:0000256" key="1">
    <source>
        <dbReference type="SAM" id="MobiDB-lite"/>
    </source>
</evidence>
<reference evidence="2 3" key="1">
    <citation type="submission" date="2024-04" db="EMBL/GenBank/DDBJ databases">
        <title>Draft genome sequence of Pseudophaeobacter arcticus NBRC 116598.</title>
        <authorList>
            <person name="Miyakawa T."/>
            <person name="Kusuya Y."/>
            <person name="Miura T."/>
        </authorList>
    </citation>
    <scope>NUCLEOTIDE SEQUENCE [LARGE SCALE GENOMIC DNA]</scope>
    <source>
        <strain evidence="2 3">SU-CL00105</strain>
    </source>
</reference>
<name>A0ABQ0AGU8_9RHOB</name>
<evidence type="ECO:0000313" key="2">
    <source>
        <dbReference type="EMBL" id="GAA6195091.1"/>
    </source>
</evidence>
<dbReference type="EMBL" id="BAABWU010000001">
    <property type="protein sequence ID" value="GAA6195091.1"/>
    <property type="molecule type" value="Genomic_DNA"/>
</dbReference>
<feature type="compositionally biased region" description="Basic and acidic residues" evidence="1">
    <location>
        <begin position="1"/>
        <end position="10"/>
    </location>
</feature>
<sequence>MYSKDFERETQTTGDAAMQQTAWSSASDQDRMDTEMAIQLRIMLTPHFQEAKTWSELRSGLQGKGFYMKRAKGHMHLYDAQSHVKICTCAFLGFPAADLEQRFKRVRPVRKAPTRMMAAAPVAQH</sequence>
<keyword evidence="3" id="KW-1185">Reference proteome</keyword>
<evidence type="ECO:0000313" key="3">
    <source>
        <dbReference type="Proteomes" id="UP001441944"/>
    </source>
</evidence>
<protein>
    <recommendedName>
        <fullName evidence="4">Aspartate-semialdehyde dehydrogenase</fullName>
    </recommendedName>
</protein>
<comment type="caution">
    <text evidence="2">The sequence shown here is derived from an EMBL/GenBank/DDBJ whole genome shotgun (WGS) entry which is preliminary data.</text>
</comment>
<accession>A0ABQ0AGU8</accession>
<feature type="region of interest" description="Disordered" evidence="1">
    <location>
        <begin position="1"/>
        <end position="30"/>
    </location>
</feature>
<dbReference type="RefSeq" id="WP_295455470.1">
    <property type="nucleotide sequence ID" value="NZ_BAABWU010000001.1"/>
</dbReference>
<dbReference type="Proteomes" id="UP001441944">
    <property type="component" value="Unassembled WGS sequence"/>
</dbReference>